<organism evidence="6">
    <name type="scientific">Iridovirus Liz-CrIV</name>
    <dbReference type="NCBI Taxonomy" id="2594309"/>
    <lineage>
        <taxon>Viruses</taxon>
        <taxon>Varidnaviria</taxon>
        <taxon>Bamfordvirae</taxon>
        <taxon>Nucleocytoviricota</taxon>
        <taxon>Megaviricetes</taxon>
        <taxon>Pimascovirales</taxon>
        <taxon>Pimascovirales incertae sedis</taxon>
        <taxon>Iridoviridae</taxon>
    </lineage>
</organism>
<dbReference type="InterPro" id="IPR056443">
    <property type="entry name" value="AEP_C962R"/>
</dbReference>
<evidence type="ECO:0000259" key="5">
    <source>
        <dbReference type="PROSITE" id="PS51206"/>
    </source>
</evidence>
<evidence type="ECO:0000256" key="4">
    <source>
        <dbReference type="SAM" id="MobiDB-lite"/>
    </source>
</evidence>
<dbReference type="InterPro" id="IPR014818">
    <property type="entry name" value="Phage/plasmid_primase_P4_C"/>
</dbReference>
<dbReference type="Pfam" id="PF23162">
    <property type="entry name" value="AEP_C962R"/>
    <property type="match status" value="1"/>
</dbReference>
<dbReference type="PANTHER" id="PTHR35372">
    <property type="entry name" value="ATP BINDING PROTEIN-RELATED"/>
    <property type="match status" value="1"/>
</dbReference>
<dbReference type="Pfam" id="PF08706">
    <property type="entry name" value="D5_N"/>
    <property type="match status" value="1"/>
</dbReference>
<proteinExistence type="predicted"/>
<dbReference type="GO" id="GO:0016817">
    <property type="term" value="F:hydrolase activity, acting on acid anhydrides"/>
    <property type="evidence" value="ECO:0007669"/>
    <property type="project" value="InterPro"/>
</dbReference>
<dbReference type="InterPro" id="IPR027417">
    <property type="entry name" value="P-loop_NTPase"/>
</dbReference>
<dbReference type="InterPro" id="IPR051620">
    <property type="entry name" value="ORF904-like_C"/>
</dbReference>
<name>A0A5B8RLT7_9VIRU</name>
<sequence>MTDVFKVLTPAKNINGEHTHVSMGDTKGTWYLSSDKSQEFYNVYGLALKNGQKLSLAEKPGEYVPLLVDIDLKKEVNGYPNYGSNDFYNDEDIINVVKIFQNAVSENVNRHVKKLTNKNLRCVVLEKDIFIERINESEDKYIVKKGIHLHFPHLFLPKKDIKISFMPVVKTMIDQENVFQDFINSMDNQIMPSSLIDDISSKYWLMYGSSKEGLNKPYKISKILDHNQQEISISKCFKSETCIDGSPITDTNVEFELPMLLSINPKPSIISNKLFYFKEAPIKLCDALLPVVNNNREKEGRMSAREIEKMKKLTSFLSVSRADDYNQWWTVGITLFNIGTGRDCEDEALEAWKMFSSQSTKYDESRCDLEWAEMKKKNKPLNARTMGSLIFMAKSDNPVALEKYLLAEQMNIENWTSHQNLDVESIKKLKVPVFDTEIAEMFVSQHEDEYLNGNMGWFKFNGTIWSSLESVGRHMRPSLVSLSRSYLNLIPALKYITKTLQNDDEGYEPSDSGFGFDDDDSASTSGGKTTAKITKLVNSKIKLINDLAKKCQNNGPQMSLMKVIEDMIGIDNLNDKMDQNKQLIAFTNGVYDLSLFTFRQGLPEDYITRQMTIPYDITLTMENPKVIKMLNFFKKIFPDEELFEYFMLENCEMYIGGNRDKILQIWTGEGDNGKSVTNKIIENKFGKLSVKFPKGMVTGDPPKAGACFPELTRAQRGVRWAVVDEFAPDETVNAGVIKNLTGGIDNLYARDIQQKGKDVIDIDPFFKLIFICNTIPNIRNPDNATWNRIRVIPFESTFKDNIDDISLEEQKRDKIFLKDTSFCEKETIRELGEAFAWYLIQVFIKKEQARRDARLNGKSFKIKIPAKVNEATELYKAQGNAIADYFNDKFEISDDDNDTINIKLYYQDFLLWFSQTHSNKNVNIDKKKFMKLFVQHAKGDMNTFICKKLKLKETLEEFNLENDEENGMPLF</sequence>
<evidence type="ECO:0000256" key="3">
    <source>
        <dbReference type="ARBA" id="ARBA00022840"/>
    </source>
</evidence>
<evidence type="ECO:0000313" key="6">
    <source>
        <dbReference type="EMBL" id="QEA08255.1"/>
    </source>
</evidence>
<protein>
    <recommendedName>
        <fullName evidence="5">SF3 helicase domain-containing protein</fullName>
    </recommendedName>
</protein>
<dbReference type="PROSITE" id="PS51206">
    <property type="entry name" value="SF3_HELICASE_1"/>
    <property type="match status" value="1"/>
</dbReference>
<reference evidence="6" key="1">
    <citation type="journal article" date="2019" name="Viruses">
        <title>Detection and Characterization of Invertebrate Iridoviruses Found in Reptiles and Prey Insects in Europe over the Past Two Decades.</title>
        <authorList>
            <person name="Papp T."/>
            <person name="Marschang R.E."/>
        </authorList>
    </citation>
    <scope>NUCLEOTIDE SEQUENCE</scope>
    <source>
        <strain evidence="6">Liz-CrIV</strain>
    </source>
</reference>
<keyword evidence="1" id="KW-0547">Nucleotide-binding</keyword>
<dbReference type="Pfam" id="PF08707">
    <property type="entry name" value="PriCT_2"/>
    <property type="match status" value="1"/>
</dbReference>
<feature type="domain" description="SF3 helicase" evidence="5">
    <location>
        <begin position="624"/>
        <end position="807"/>
    </location>
</feature>
<keyword evidence="2" id="KW-0378">Hydrolase</keyword>
<dbReference type="Gene3D" id="3.40.50.300">
    <property type="entry name" value="P-loop containing nucleotide triphosphate hydrolases"/>
    <property type="match status" value="1"/>
</dbReference>
<dbReference type="EMBL" id="MN081869">
    <property type="protein sequence ID" value="QEA08255.1"/>
    <property type="molecule type" value="Genomic_DNA"/>
</dbReference>
<dbReference type="PANTHER" id="PTHR35372:SF2">
    <property type="entry name" value="SF3 HELICASE DOMAIN-CONTAINING PROTEIN"/>
    <property type="match status" value="1"/>
</dbReference>
<dbReference type="InterPro" id="IPR014819">
    <property type="entry name" value="PriCT_2"/>
</dbReference>
<evidence type="ECO:0000256" key="1">
    <source>
        <dbReference type="ARBA" id="ARBA00022741"/>
    </source>
</evidence>
<dbReference type="InterPro" id="IPR014015">
    <property type="entry name" value="Helicase_SF3_DNA-vir"/>
</dbReference>
<feature type="region of interest" description="Disordered" evidence="4">
    <location>
        <begin position="506"/>
        <end position="528"/>
    </location>
</feature>
<accession>A0A5B8RLT7</accession>
<keyword evidence="3" id="KW-0067">ATP-binding</keyword>
<dbReference type="SMART" id="SM00885">
    <property type="entry name" value="D5_N"/>
    <property type="match status" value="1"/>
</dbReference>
<dbReference type="GO" id="GO:0005524">
    <property type="term" value="F:ATP binding"/>
    <property type="evidence" value="ECO:0007669"/>
    <property type="project" value="UniProtKB-KW"/>
</dbReference>
<evidence type="ECO:0000256" key="2">
    <source>
        <dbReference type="ARBA" id="ARBA00022801"/>
    </source>
</evidence>